<evidence type="ECO:0000256" key="3">
    <source>
        <dbReference type="ARBA" id="ARBA00023239"/>
    </source>
</evidence>
<gene>
    <name evidence="5" type="ORF">EYM_05865</name>
</gene>
<dbReference type="InterPro" id="IPR036291">
    <property type="entry name" value="NAD(P)-bd_dom_sf"/>
</dbReference>
<comment type="cofactor">
    <cofactor evidence="1">
        <name>NAD(+)</name>
        <dbReference type="ChEBI" id="CHEBI:57540"/>
    </cofactor>
</comment>
<reference evidence="5 6" key="1">
    <citation type="submission" date="2013-11" db="EMBL/GenBank/DDBJ databases">
        <title>Comparative genomics of Ignicoccus.</title>
        <authorList>
            <person name="Podar M."/>
        </authorList>
    </citation>
    <scope>NUCLEOTIDE SEQUENCE [LARGE SCALE GENOMIC DNA]</scope>
    <source>
        <strain evidence="5 6">DSM 13165</strain>
    </source>
</reference>
<keyword evidence="3" id="KW-0456">Lyase</keyword>
<dbReference type="OrthoDB" id="4907at2157"/>
<evidence type="ECO:0000256" key="2">
    <source>
        <dbReference type="ARBA" id="ARBA00023027"/>
    </source>
</evidence>
<dbReference type="Proteomes" id="UP000060778">
    <property type="component" value="Chromosome"/>
</dbReference>
<dbReference type="GO" id="GO:0008460">
    <property type="term" value="F:dTDP-glucose 4,6-dehydratase activity"/>
    <property type="evidence" value="ECO:0007669"/>
    <property type="project" value="InterPro"/>
</dbReference>
<evidence type="ECO:0000313" key="6">
    <source>
        <dbReference type="Proteomes" id="UP000060778"/>
    </source>
</evidence>
<dbReference type="EMBL" id="CP006867">
    <property type="protein sequence ID" value="ALU11892.1"/>
    <property type="molecule type" value="Genomic_DNA"/>
</dbReference>
<organism evidence="5 6">
    <name type="scientific">Ignicoccus islandicus DSM 13165</name>
    <dbReference type="NCBI Taxonomy" id="940295"/>
    <lineage>
        <taxon>Archaea</taxon>
        <taxon>Thermoproteota</taxon>
        <taxon>Thermoprotei</taxon>
        <taxon>Desulfurococcales</taxon>
        <taxon>Desulfurococcaceae</taxon>
        <taxon>Ignicoccus</taxon>
    </lineage>
</organism>
<dbReference type="CDD" id="cd05246">
    <property type="entry name" value="dTDP_GD_SDR_e"/>
    <property type="match status" value="1"/>
</dbReference>
<dbReference type="NCBIfam" id="TIGR01181">
    <property type="entry name" value="dTDP_gluc_dehyt"/>
    <property type="match status" value="1"/>
</dbReference>
<dbReference type="AlphaFoldDB" id="A0A0U2U6X0"/>
<keyword evidence="6" id="KW-1185">Reference proteome</keyword>
<feature type="domain" description="NAD(P)-binding" evidence="4">
    <location>
        <begin position="4"/>
        <end position="300"/>
    </location>
</feature>
<name>A0A0U2U6X0_9CREN</name>
<dbReference type="Gene3D" id="3.40.50.720">
    <property type="entry name" value="NAD(P)-binding Rossmann-like Domain"/>
    <property type="match status" value="1"/>
</dbReference>
<dbReference type="InterPro" id="IPR005888">
    <property type="entry name" value="dTDP_Gluc_deHydtase"/>
</dbReference>
<dbReference type="InterPro" id="IPR016040">
    <property type="entry name" value="NAD(P)-bd_dom"/>
</dbReference>
<dbReference type="RefSeq" id="WP_075050077.1">
    <property type="nucleotide sequence ID" value="NZ_CP006867.1"/>
</dbReference>
<evidence type="ECO:0000313" key="5">
    <source>
        <dbReference type="EMBL" id="ALU11892.1"/>
    </source>
</evidence>
<dbReference type="GO" id="GO:0009225">
    <property type="term" value="P:nucleotide-sugar metabolic process"/>
    <property type="evidence" value="ECO:0007669"/>
    <property type="project" value="InterPro"/>
</dbReference>
<dbReference type="PATRIC" id="fig|940295.4.peg.1128"/>
<accession>A0A0U2U6X0</accession>
<evidence type="ECO:0000259" key="4">
    <source>
        <dbReference type="Pfam" id="PF16363"/>
    </source>
</evidence>
<evidence type="ECO:0000256" key="1">
    <source>
        <dbReference type="ARBA" id="ARBA00001911"/>
    </source>
</evidence>
<proteinExistence type="predicted"/>
<keyword evidence="2" id="KW-0520">NAD</keyword>
<dbReference type="GeneID" id="30680555"/>
<dbReference type="Pfam" id="PF16363">
    <property type="entry name" value="GDP_Man_Dehyd"/>
    <property type="match status" value="1"/>
</dbReference>
<dbReference type="Gene3D" id="3.90.25.10">
    <property type="entry name" value="UDP-galactose 4-epimerase, domain 1"/>
    <property type="match status" value="1"/>
</dbReference>
<dbReference type="PANTHER" id="PTHR43000">
    <property type="entry name" value="DTDP-D-GLUCOSE 4,6-DEHYDRATASE-RELATED"/>
    <property type="match status" value="1"/>
</dbReference>
<dbReference type="STRING" id="940295.EYM_05865"/>
<sequence>MRILVTGGAGFMGSTLVRHLLEKGFEVHVLDALTYAGRIENLIEVMNEIQFHLVDLRDFEALYDTLKSIEPDLIFHLAAETHVDRGIRNPYPFLESNVRGTLHLLEVIRRLDLKATLTSTDEVYGDLWGKPPCNEECPLRPSNPYSASKAAADMFALSYIRTYGVEVNIVRPANNYGPRQYPEKLIPRTILRIMSGKRPLIHGTGKQIRSWLYVEDFAEGITTVGLKGKKGEIYNLPGERELSVIEVVKTILRIMGKDEDWIEFTEDRPGQDMRYAMVGEKVKALGWEPKVTFEEGIKRTVDWYLNNKWWWEPLLSIEKI</sequence>
<dbReference type="KEGG" id="iis:EYM_05865"/>
<protein>
    <submittedName>
        <fullName evidence="5">dTDP-glucose 4,6-dehydratase</fullName>
    </submittedName>
</protein>
<dbReference type="SUPFAM" id="SSF51735">
    <property type="entry name" value="NAD(P)-binding Rossmann-fold domains"/>
    <property type="match status" value="1"/>
</dbReference>